<dbReference type="Proteomes" id="UP000630097">
    <property type="component" value="Unassembled WGS sequence"/>
</dbReference>
<evidence type="ECO:0000259" key="2">
    <source>
        <dbReference type="Pfam" id="PF19701"/>
    </source>
</evidence>
<dbReference type="Pfam" id="PF19701">
    <property type="entry name" value="DUF6199"/>
    <property type="match status" value="1"/>
</dbReference>
<name>A0A8J3PS50_9ACTN</name>
<dbReference type="InterPro" id="IPR045679">
    <property type="entry name" value="DUF6199"/>
</dbReference>
<feature type="transmembrane region" description="Helical" evidence="1">
    <location>
        <begin position="21"/>
        <end position="41"/>
    </location>
</feature>
<organism evidence="3 4">
    <name type="scientific">Planotetraspora kaengkrachanensis</name>
    <dbReference type="NCBI Taxonomy" id="575193"/>
    <lineage>
        <taxon>Bacteria</taxon>
        <taxon>Bacillati</taxon>
        <taxon>Actinomycetota</taxon>
        <taxon>Actinomycetes</taxon>
        <taxon>Streptosporangiales</taxon>
        <taxon>Streptosporangiaceae</taxon>
        <taxon>Planotetraspora</taxon>
    </lineage>
</organism>
<accession>A0A8J3PS50</accession>
<sequence>MQHKIVAYVPPGGFPGADFDTGVVLIAGAAVGVVMLLVALIDPKKSWWSFTAWRHRNPDAVEPSDAAYAATRMSWVASALVVFALTGGLAAFLHHQEADQRRITRPSPSPSVPEDTGADMAKANIITGKILQLSFTEARKPRTVAGQVAASVEPGATVTFPADPDFVSLTLSDGKTFCLNLPPDAPARAPRPYDPIVSVPGPC</sequence>
<evidence type="ECO:0000313" key="4">
    <source>
        <dbReference type="Proteomes" id="UP000630097"/>
    </source>
</evidence>
<evidence type="ECO:0000313" key="3">
    <source>
        <dbReference type="EMBL" id="GIG79069.1"/>
    </source>
</evidence>
<gene>
    <name evidence="3" type="ORF">Pka01_21960</name>
</gene>
<feature type="transmembrane region" description="Helical" evidence="1">
    <location>
        <begin position="73"/>
        <end position="93"/>
    </location>
</feature>
<keyword evidence="1" id="KW-0472">Membrane</keyword>
<proteinExistence type="predicted"/>
<keyword evidence="1" id="KW-1133">Transmembrane helix</keyword>
<keyword evidence="1" id="KW-0812">Transmembrane</keyword>
<evidence type="ECO:0000256" key="1">
    <source>
        <dbReference type="SAM" id="Phobius"/>
    </source>
</evidence>
<keyword evidence="4" id="KW-1185">Reference proteome</keyword>
<feature type="domain" description="DUF6199" evidence="2">
    <location>
        <begin position="30"/>
        <end position="85"/>
    </location>
</feature>
<dbReference type="RefSeq" id="WP_203882534.1">
    <property type="nucleotide sequence ID" value="NZ_BAABHH010000009.1"/>
</dbReference>
<comment type="caution">
    <text evidence="3">The sequence shown here is derived from an EMBL/GenBank/DDBJ whole genome shotgun (WGS) entry which is preliminary data.</text>
</comment>
<reference evidence="3 4" key="1">
    <citation type="submission" date="2021-01" db="EMBL/GenBank/DDBJ databases">
        <title>Whole genome shotgun sequence of Planotetraspora kaengkrachanensis NBRC 104272.</title>
        <authorList>
            <person name="Komaki H."/>
            <person name="Tamura T."/>
        </authorList>
    </citation>
    <scope>NUCLEOTIDE SEQUENCE [LARGE SCALE GENOMIC DNA]</scope>
    <source>
        <strain evidence="3 4">NBRC 104272</strain>
    </source>
</reference>
<protein>
    <recommendedName>
        <fullName evidence="2">DUF6199 domain-containing protein</fullName>
    </recommendedName>
</protein>
<dbReference type="EMBL" id="BONV01000006">
    <property type="protein sequence ID" value="GIG79069.1"/>
    <property type="molecule type" value="Genomic_DNA"/>
</dbReference>
<dbReference type="AlphaFoldDB" id="A0A8J3PS50"/>